<organism evidence="1">
    <name type="scientific">termite gut metagenome</name>
    <dbReference type="NCBI Taxonomy" id="433724"/>
    <lineage>
        <taxon>unclassified sequences</taxon>
        <taxon>metagenomes</taxon>
        <taxon>organismal metagenomes</taxon>
    </lineage>
</organism>
<comment type="caution">
    <text evidence="1">The sequence shown here is derived from an EMBL/GenBank/DDBJ whole genome shotgun (WGS) entry which is preliminary data.</text>
</comment>
<protein>
    <submittedName>
        <fullName evidence="1">Uncharacterized protein</fullName>
    </submittedName>
</protein>
<accession>A0A5J4R5A4</accession>
<sequence length="144" mass="16501">MSKEINPVCIKKKKDPVISLKERKSEFRFNNPERKEITCVQVDGCAIRDDGIRCDWMIISSDVEHYIELKGCDVKHAIEQLKRSIQLLSNNPAKGIKFAFVVSTRCPLSGTDVQKMQWMFKKKFNADLSIKNSPCIFPPSPNNK</sequence>
<dbReference type="EMBL" id="SNRY01001762">
    <property type="protein sequence ID" value="KAA6328755.1"/>
    <property type="molecule type" value="Genomic_DNA"/>
</dbReference>
<proteinExistence type="predicted"/>
<name>A0A5J4R5A4_9ZZZZ</name>
<reference evidence="1" key="1">
    <citation type="submission" date="2019-03" db="EMBL/GenBank/DDBJ databases">
        <title>Single cell metagenomics reveals metabolic interactions within the superorganism composed of flagellate Streblomastix strix and complex community of Bacteroidetes bacteria on its surface.</title>
        <authorList>
            <person name="Treitli S.C."/>
            <person name="Kolisko M."/>
            <person name="Husnik F."/>
            <person name="Keeling P."/>
            <person name="Hampl V."/>
        </authorList>
    </citation>
    <scope>NUCLEOTIDE SEQUENCE</scope>
    <source>
        <strain evidence="1">STM</strain>
    </source>
</reference>
<dbReference type="AlphaFoldDB" id="A0A5J4R5A4"/>
<evidence type="ECO:0000313" key="1">
    <source>
        <dbReference type="EMBL" id="KAA6328755.1"/>
    </source>
</evidence>
<gene>
    <name evidence="1" type="ORF">EZS27_022380</name>
</gene>